<dbReference type="AlphaFoldDB" id="A0A1F8FL82"/>
<evidence type="ECO:0008006" key="3">
    <source>
        <dbReference type="Google" id="ProtNLM"/>
    </source>
</evidence>
<reference evidence="1 2" key="1">
    <citation type="journal article" date="2016" name="Nat. Commun.">
        <title>Thousands of microbial genomes shed light on interconnected biogeochemical processes in an aquifer system.</title>
        <authorList>
            <person name="Anantharaman K."/>
            <person name="Brown C.T."/>
            <person name="Hug L.A."/>
            <person name="Sharon I."/>
            <person name="Castelle C.J."/>
            <person name="Probst A.J."/>
            <person name="Thomas B.C."/>
            <person name="Singh A."/>
            <person name="Wilkins M.J."/>
            <person name="Karaoz U."/>
            <person name="Brodie E.L."/>
            <person name="Williams K.H."/>
            <person name="Hubbard S.S."/>
            <person name="Banfield J.F."/>
        </authorList>
    </citation>
    <scope>NUCLEOTIDE SEQUENCE [LARGE SCALE GENOMIC DNA]</scope>
</reference>
<name>A0A1F8FL82_9BACT</name>
<organism evidence="1 2">
    <name type="scientific">Candidatus Yanofskybacteria bacterium RIFCSPHIGHO2_02_FULL_43_22</name>
    <dbReference type="NCBI Taxonomy" id="1802681"/>
    <lineage>
        <taxon>Bacteria</taxon>
        <taxon>Candidatus Yanofskyibacteriota</taxon>
    </lineage>
</organism>
<evidence type="ECO:0000313" key="2">
    <source>
        <dbReference type="Proteomes" id="UP000176581"/>
    </source>
</evidence>
<sequence>MEFRKDYQAARSLRLEGKTYGEIRGIFKIPKSTLSGWFSGLKINNKAKKILESKKKNGYYKLVEFNKTRTRDILKENENIRKEYEFRVGKLNNRELMILGAALYWGEGYKNFNQKRPIYPYLCLGNSDSEMIITFIYFLEKILGITKDRIRAPIFIYPGIVPEEAINYWQKLTKIPRENFRCQMALNRASQGERPKNLLPHGTLQLRVIKRQDFFKIRGLIDGIIKSL</sequence>
<gene>
    <name evidence="1" type="ORF">A3J47_03780</name>
</gene>
<proteinExistence type="predicted"/>
<protein>
    <recommendedName>
        <fullName evidence="3">HTH psq-type domain-containing protein</fullName>
    </recommendedName>
</protein>
<accession>A0A1F8FL82</accession>
<evidence type="ECO:0000313" key="1">
    <source>
        <dbReference type="EMBL" id="OGN13823.1"/>
    </source>
</evidence>
<dbReference type="EMBL" id="MGJV01000035">
    <property type="protein sequence ID" value="OGN13823.1"/>
    <property type="molecule type" value="Genomic_DNA"/>
</dbReference>
<comment type="caution">
    <text evidence="1">The sequence shown here is derived from an EMBL/GenBank/DDBJ whole genome shotgun (WGS) entry which is preliminary data.</text>
</comment>
<dbReference type="Proteomes" id="UP000176581">
    <property type="component" value="Unassembled WGS sequence"/>
</dbReference>